<sequence length="140" mass="15186">QHSNESSSIIPNKLLSLSVPGLFVRQALKHPSGSYSFPSGSQRPQVTDRPRSIYPADLPTVVILSLLDPMTQPLASTPQPPAPNPTCLPRANLSSPVHGHRAYLPCGPLARNAVERYPFKQGLNRPAPEQKHIHVVLLPG</sequence>
<organism evidence="2 3">
    <name type="scientific">Crocodylus porosus</name>
    <name type="common">Saltwater crocodile</name>
    <name type="synonym">Estuarine crocodile</name>
    <dbReference type="NCBI Taxonomy" id="8502"/>
    <lineage>
        <taxon>Eukaryota</taxon>
        <taxon>Metazoa</taxon>
        <taxon>Chordata</taxon>
        <taxon>Craniata</taxon>
        <taxon>Vertebrata</taxon>
        <taxon>Euteleostomi</taxon>
        <taxon>Archelosauria</taxon>
        <taxon>Archosauria</taxon>
        <taxon>Crocodylia</taxon>
        <taxon>Longirostres</taxon>
        <taxon>Crocodylidae</taxon>
        <taxon>Crocodylus</taxon>
    </lineage>
</organism>
<accession>A0A7M4FW17</accession>
<keyword evidence="3" id="KW-1185">Reference proteome</keyword>
<dbReference type="Proteomes" id="UP000594220">
    <property type="component" value="Unplaced"/>
</dbReference>
<reference evidence="2" key="2">
    <citation type="submission" date="2025-09" db="UniProtKB">
        <authorList>
            <consortium name="Ensembl"/>
        </authorList>
    </citation>
    <scope>IDENTIFICATION</scope>
</reference>
<feature type="region of interest" description="Disordered" evidence="1">
    <location>
        <begin position="72"/>
        <end position="95"/>
    </location>
</feature>
<dbReference type="AlphaFoldDB" id="A0A7M4FW17"/>
<evidence type="ECO:0000313" key="2">
    <source>
        <dbReference type="Ensembl" id="ENSCPRP00005011942.1"/>
    </source>
</evidence>
<reference evidence="2" key="1">
    <citation type="submission" date="2025-08" db="UniProtKB">
        <authorList>
            <consortium name="Ensembl"/>
        </authorList>
    </citation>
    <scope>IDENTIFICATION</scope>
</reference>
<evidence type="ECO:0000313" key="3">
    <source>
        <dbReference type="Proteomes" id="UP000594220"/>
    </source>
</evidence>
<name>A0A7M4FW17_CROPO</name>
<proteinExistence type="predicted"/>
<feature type="region of interest" description="Disordered" evidence="1">
    <location>
        <begin position="31"/>
        <end position="52"/>
    </location>
</feature>
<dbReference type="Ensembl" id="ENSCPRT00005014068.1">
    <property type="protein sequence ID" value="ENSCPRP00005011942.1"/>
    <property type="gene ID" value="ENSCPRG00005008514.1"/>
</dbReference>
<protein>
    <submittedName>
        <fullName evidence="2">Uncharacterized protein</fullName>
    </submittedName>
</protein>
<evidence type="ECO:0000256" key="1">
    <source>
        <dbReference type="SAM" id="MobiDB-lite"/>
    </source>
</evidence>
<feature type="compositionally biased region" description="Polar residues" evidence="1">
    <location>
        <begin position="33"/>
        <end position="45"/>
    </location>
</feature>